<dbReference type="AlphaFoldDB" id="A0A9R1WT88"/>
<protein>
    <submittedName>
        <fullName evidence="2">Uncharacterized protein</fullName>
    </submittedName>
</protein>
<dbReference type="Proteomes" id="UP000235145">
    <property type="component" value="Unassembled WGS sequence"/>
</dbReference>
<evidence type="ECO:0000313" key="3">
    <source>
        <dbReference type="Proteomes" id="UP000235145"/>
    </source>
</evidence>
<organism evidence="2 3">
    <name type="scientific">Lactuca sativa</name>
    <name type="common">Garden lettuce</name>
    <dbReference type="NCBI Taxonomy" id="4236"/>
    <lineage>
        <taxon>Eukaryota</taxon>
        <taxon>Viridiplantae</taxon>
        <taxon>Streptophyta</taxon>
        <taxon>Embryophyta</taxon>
        <taxon>Tracheophyta</taxon>
        <taxon>Spermatophyta</taxon>
        <taxon>Magnoliopsida</taxon>
        <taxon>eudicotyledons</taxon>
        <taxon>Gunneridae</taxon>
        <taxon>Pentapetalae</taxon>
        <taxon>asterids</taxon>
        <taxon>campanulids</taxon>
        <taxon>Asterales</taxon>
        <taxon>Asteraceae</taxon>
        <taxon>Cichorioideae</taxon>
        <taxon>Cichorieae</taxon>
        <taxon>Lactucinae</taxon>
        <taxon>Lactuca</taxon>
    </lineage>
</organism>
<evidence type="ECO:0000313" key="2">
    <source>
        <dbReference type="EMBL" id="KAJ0185874.1"/>
    </source>
</evidence>
<feature type="region of interest" description="Disordered" evidence="1">
    <location>
        <begin position="57"/>
        <end position="89"/>
    </location>
</feature>
<feature type="compositionally biased region" description="Acidic residues" evidence="1">
    <location>
        <begin position="62"/>
        <end position="89"/>
    </location>
</feature>
<sequence>MTVLTACVILHNMTTEEEGMANFSYTGNDILNPPAVIQVDSPTYFSRILEIQNCKTHHNLHEEDEDSDGEADEDDNDEADEVGDDNNDE</sequence>
<name>A0A9R1WT88_LACSA</name>
<reference evidence="2 3" key="1">
    <citation type="journal article" date="2017" name="Nat. Commun.">
        <title>Genome assembly with in vitro proximity ligation data and whole-genome triplication in lettuce.</title>
        <authorList>
            <person name="Reyes-Chin-Wo S."/>
            <person name="Wang Z."/>
            <person name="Yang X."/>
            <person name="Kozik A."/>
            <person name="Arikit S."/>
            <person name="Song C."/>
            <person name="Xia L."/>
            <person name="Froenicke L."/>
            <person name="Lavelle D.O."/>
            <person name="Truco M.J."/>
            <person name="Xia R."/>
            <person name="Zhu S."/>
            <person name="Xu C."/>
            <person name="Xu H."/>
            <person name="Xu X."/>
            <person name="Cox K."/>
            <person name="Korf I."/>
            <person name="Meyers B.C."/>
            <person name="Michelmore R.W."/>
        </authorList>
    </citation>
    <scope>NUCLEOTIDE SEQUENCE [LARGE SCALE GENOMIC DNA]</scope>
    <source>
        <strain evidence="3">cv. Salinas</strain>
        <tissue evidence="2">Seedlings</tissue>
    </source>
</reference>
<accession>A0A9R1WT88</accession>
<keyword evidence="3" id="KW-1185">Reference proteome</keyword>
<proteinExistence type="predicted"/>
<dbReference type="EMBL" id="NBSK02000009">
    <property type="protein sequence ID" value="KAJ0185874.1"/>
    <property type="molecule type" value="Genomic_DNA"/>
</dbReference>
<gene>
    <name evidence="2" type="ORF">LSAT_V11C900479220</name>
</gene>
<evidence type="ECO:0000256" key="1">
    <source>
        <dbReference type="SAM" id="MobiDB-lite"/>
    </source>
</evidence>
<comment type="caution">
    <text evidence="2">The sequence shown here is derived from an EMBL/GenBank/DDBJ whole genome shotgun (WGS) entry which is preliminary data.</text>
</comment>